<comment type="pathway">
    <text evidence="2 7">Secondary metabolite metabolism; methylglyoxal degradation; (R)-lactate from methylglyoxal: step 2/2.</text>
</comment>
<feature type="binding site" evidence="7">
    <location>
        <position position="56"/>
    </location>
    <ligand>
        <name>Zn(2+)</name>
        <dbReference type="ChEBI" id="CHEBI:29105"/>
        <label>2</label>
    </ligand>
</feature>
<dbReference type="SMART" id="SM00849">
    <property type="entry name" value="Lactamase_B"/>
    <property type="match status" value="1"/>
</dbReference>
<dbReference type="Gene3D" id="3.60.15.10">
    <property type="entry name" value="Ribonuclease Z/Hydroxyacylglutathione hydrolase-like"/>
    <property type="match status" value="1"/>
</dbReference>
<name>A0A060UQZ5_9PROT</name>
<feature type="binding site" evidence="7">
    <location>
        <position position="106"/>
    </location>
    <ligand>
        <name>Zn(2+)</name>
        <dbReference type="ChEBI" id="CHEBI:29105"/>
        <label>1</label>
    </ligand>
</feature>
<comment type="similarity">
    <text evidence="3 7">Belongs to the metallo-beta-lactamase superfamily. Glyoxalase II family.</text>
</comment>
<feature type="binding site" evidence="7">
    <location>
        <position position="161"/>
    </location>
    <ligand>
        <name>Zn(2+)</name>
        <dbReference type="ChEBI" id="CHEBI:29105"/>
        <label>2</label>
    </ligand>
</feature>
<dbReference type="NCBIfam" id="TIGR03413">
    <property type="entry name" value="GSH_gloB"/>
    <property type="match status" value="1"/>
</dbReference>
<dbReference type="PIRSF" id="PIRSF005457">
    <property type="entry name" value="Glx"/>
    <property type="match status" value="1"/>
</dbReference>
<organism evidence="9">
    <name type="scientific">Acidithiobacillus ferrivorans</name>
    <dbReference type="NCBI Taxonomy" id="160808"/>
    <lineage>
        <taxon>Bacteria</taxon>
        <taxon>Pseudomonadati</taxon>
        <taxon>Pseudomonadota</taxon>
        <taxon>Acidithiobacillia</taxon>
        <taxon>Acidithiobacillales</taxon>
        <taxon>Acidithiobacillaceae</taxon>
        <taxon>Acidithiobacillus</taxon>
    </lineage>
</organism>
<protein>
    <recommendedName>
        <fullName evidence="7">Hydroxyacylglutathione hydrolase</fullName>
        <ecNumber evidence="7">3.1.2.6</ecNumber>
    </recommendedName>
    <alternativeName>
        <fullName evidence="7">Glyoxalase II</fullName>
        <shortName evidence="7">Glx II</shortName>
    </alternativeName>
</protein>
<feature type="binding site" evidence="7">
    <location>
        <position position="52"/>
    </location>
    <ligand>
        <name>Zn(2+)</name>
        <dbReference type="ChEBI" id="CHEBI:29105"/>
        <label>1</label>
    </ligand>
</feature>
<dbReference type="InterPro" id="IPR017782">
    <property type="entry name" value="Hydroxyacylglutathione_Hdrlase"/>
</dbReference>
<evidence type="ECO:0000313" key="10">
    <source>
        <dbReference type="EMBL" id="SMH65807.1"/>
    </source>
</evidence>
<dbReference type="RefSeq" id="WP_035193834.1">
    <property type="nucleotide sequence ID" value="NZ_CCCS020000042.1"/>
</dbReference>
<dbReference type="InterPro" id="IPR035680">
    <property type="entry name" value="Clx_II_MBL"/>
</dbReference>
<reference evidence="9" key="1">
    <citation type="submission" date="2014-03" db="EMBL/GenBank/DDBJ databases">
        <authorList>
            <person name="Genoscope - CEA"/>
        </authorList>
    </citation>
    <scope>NUCLEOTIDE SEQUENCE [LARGE SCALE GENOMIC DNA]</scope>
    <source>
        <strain evidence="9">CF27</strain>
    </source>
</reference>
<dbReference type="InterPro" id="IPR036866">
    <property type="entry name" value="RibonucZ/Hydroxyglut_hydro"/>
</dbReference>
<comment type="cofactor">
    <cofactor evidence="7">
        <name>Zn(2+)</name>
        <dbReference type="ChEBI" id="CHEBI:29105"/>
    </cofactor>
    <text evidence="7">Binds 2 Zn(2+) ions per subunit.</text>
</comment>
<dbReference type="GO" id="GO:0004416">
    <property type="term" value="F:hydroxyacylglutathione hydrolase activity"/>
    <property type="evidence" value="ECO:0007669"/>
    <property type="project" value="UniProtKB-UniRule"/>
</dbReference>
<feature type="binding site" evidence="7">
    <location>
        <position position="123"/>
    </location>
    <ligand>
        <name>Zn(2+)</name>
        <dbReference type="ChEBI" id="CHEBI:29105"/>
        <label>2</label>
    </ligand>
</feature>
<dbReference type="UniPathway" id="UPA00619">
    <property type="reaction ID" value="UER00676"/>
</dbReference>
<evidence type="ECO:0000256" key="4">
    <source>
        <dbReference type="ARBA" id="ARBA00022723"/>
    </source>
</evidence>
<dbReference type="AlphaFoldDB" id="A0A060UQZ5"/>
<dbReference type="SUPFAM" id="SSF56281">
    <property type="entry name" value="Metallo-hydrolase/oxidoreductase"/>
    <property type="match status" value="1"/>
</dbReference>
<keyword evidence="6 7" id="KW-0862">Zinc</keyword>
<feature type="binding site" evidence="7">
    <location>
        <position position="123"/>
    </location>
    <ligand>
        <name>Zn(2+)</name>
        <dbReference type="ChEBI" id="CHEBI:29105"/>
        <label>1</label>
    </ligand>
</feature>
<evidence type="ECO:0000256" key="3">
    <source>
        <dbReference type="ARBA" id="ARBA00006759"/>
    </source>
</evidence>
<dbReference type="EMBL" id="CCCS020000042">
    <property type="protein sequence ID" value="CDQ11002.1"/>
    <property type="molecule type" value="Genomic_DNA"/>
</dbReference>
<keyword evidence="5 7" id="KW-0378">Hydrolase</keyword>
<dbReference type="GO" id="GO:0046872">
    <property type="term" value="F:metal ion binding"/>
    <property type="evidence" value="ECO:0007669"/>
    <property type="project" value="UniProtKB-KW"/>
</dbReference>
<reference evidence="9" key="2">
    <citation type="submission" date="2014-07" db="EMBL/GenBank/DDBJ databases">
        <title>Initial genome analysis of the psychrotolerant acidophile Acidithiobacillus ferrivorans CF27: insights into iron and sulfur oxidation pathways and into biofilm formation.</title>
        <authorList>
            <person name="Talla E."/>
            <person name="Hedrich S."/>
            <person name="Mangenot S."/>
            <person name="Ji B."/>
            <person name="Johnson D.B."/>
            <person name="Barbe V."/>
            <person name="Bonnefoy V."/>
        </authorList>
    </citation>
    <scope>NUCLEOTIDE SEQUENCE [LARGE SCALE GENOMIC DNA]</scope>
    <source>
        <strain evidence="9">CF27</strain>
    </source>
</reference>
<dbReference type="Pfam" id="PF00753">
    <property type="entry name" value="Lactamase_B"/>
    <property type="match status" value="1"/>
</dbReference>
<accession>A0A060UQZ5</accession>
<evidence type="ECO:0000259" key="8">
    <source>
        <dbReference type="SMART" id="SM00849"/>
    </source>
</evidence>
<evidence type="ECO:0000256" key="6">
    <source>
        <dbReference type="ARBA" id="ARBA00022833"/>
    </source>
</evidence>
<proteinExistence type="inferred from homology"/>
<dbReference type="InterPro" id="IPR001279">
    <property type="entry name" value="Metallo-B-lactamas"/>
</dbReference>
<dbReference type="CDD" id="cd07723">
    <property type="entry name" value="hydroxyacylglutathione_hydrolase_MBL-fold"/>
    <property type="match status" value="1"/>
</dbReference>
<keyword evidence="4 7" id="KW-0479">Metal-binding</keyword>
<feature type="binding site" evidence="7">
    <location>
        <position position="54"/>
    </location>
    <ligand>
        <name>Zn(2+)</name>
        <dbReference type="ChEBI" id="CHEBI:29105"/>
        <label>1</label>
    </ligand>
</feature>
<gene>
    <name evidence="7 10" type="primary">gloB</name>
    <name evidence="10" type="ORF">AFERRI_20591</name>
    <name evidence="9" type="ORF">AFERRI_470031</name>
</gene>
<dbReference type="PANTHER" id="PTHR43705">
    <property type="entry name" value="HYDROXYACYLGLUTATHIONE HYDROLASE"/>
    <property type="match status" value="1"/>
</dbReference>
<comment type="subunit">
    <text evidence="7">Monomer.</text>
</comment>
<evidence type="ECO:0000256" key="2">
    <source>
        <dbReference type="ARBA" id="ARBA00004963"/>
    </source>
</evidence>
<dbReference type="GO" id="GO:0019243">
    <property type="term" value="P:methylglyoxal catabolic process to D-lactate via S-lactoyl-glutathione"/>
    <property type="evidence" value="ECO:0007669"/>
    <property type="project" value="UniProtKB-UniRule"/>
</dbReference>
<sequence length="250" mass="27666">MPIHFIPAFTDNYIYIAETPKGAWIIDPGCADPVFAWCAEHQLRPSAILCTHHHADHTGGVEALVQHFRIPVYGANQRIPQLTHAVRAGSLALDEGLLTVLEVPGHTRDHLAYIWKDALFCGDTLFAAGCGRLFEGTAAQMFHSLQQFAALPKDTAVYCAHEYTLSNLRFAAQVDPENPVIAQRQKEATEQRARNAPTLPSSMALECASNPFLRCHEPALVNSANAFDPNTGDDPIRVFGTLRRWKDHFS</sequence>
<reference evidence="10 11" key="3">
    <citation type="submission" date="2017-03" db="EMBL/GenBank/DDBJ databases">
        <authorList>
            <person name="Regsiter A."/>
            <person name="William W."/>
        </authorList>
    </citation>
    <scope>NUCLEOTIDE SEQUENCE [LARGE SCALE GENOMIC DNA]</scope>
    <source>
        <strain evidence="10">PRJEB5721</strain>
    </source>
</reference>
<comment type="function">
    <text evidence="7">Thiolesterase that catalyzes the hydrolysis of S-D-lactoyl-glutathione to form glutathione and D-lactic acid.</text>
</comment>
<feature type="binding site" evidence="7">
    <location>
        <position position="57"/>
    </location>
    <ligand>
        <name>Zn(2+)</name>
        <dbReference type="ChEBI" id="CHEBI:29105"/>
        <label>2</label>
    </ligand>
</feature>
<dbReference type="Pfam" id="PF16123">
    <property type="entry name" value="HAGH_C"/>
    <property type="match status" value="1"/>
</dbReference>
<comment type="catalytic activity">
    <reaction evidence="1 7">
        <text>an S-(2-hydroxyacyl)glutathione + H2O = a 2-hydroxy carboxylate + glutathione + H(+)</text>
        <dbReference type="Rhea" id="RHEA:21864"/>
        <dbReference type="ChEBI" id="CHEBI:15377"/>
        <dbReference type="ChEBI" id="CHEBI:15378"/>
        <dbReference type="ChEBI" id="CHEBI:57925"/>
        <dbReference type="ChEBI" id="CHEBI:58896"/>
        <dbReference type="ChEBI" id="CHEBI:71261"/>
        <dbReference type="EC" id="3.1.2.6"/>
    </reaction>
</comment>
<dbReference type="InterPro" id="IPR050110">
    <property type="entry name" value="Glyoxalase_II_hydrolase"/>
</dbReference>
<keyword evidence="11" id="KW-1185">Reference proteome</keyword>
<evidence type="ECO:0000256" key="5">
    <source>
        <dbReference type="ARBA" id="ARBA00022801"/>
    </source>
</evidence>
<evidence type="ECO:0000313" key="11">
    <source>
        <dbReference type="Proteomes" id="UP000193925"/>
    </source>
</evidence>
<dbReference type="EC" id="3.1.2.6" evidence="7"/>
<feature type="domain" description="Metallo-beta-lactamase" evidence="8">
    <location>
        <begin position="11"/>
        <end position="161"/>
    </location>
</feature>
<dbReference type="HAMAP" id="MF_01374">
    <property type="entry name" value="Glyoxalase_2"/>
    <property type="match status" value="1"/>
</dbReference>
<dbReference type="InterPro" id="IPR032282">
    <property type="entry name" value="HAGH_C"/>
</dbReference>
<dbReference type="PANTHER" id="PTHR43705:SF1">
    <property type="entry name" value="HYDROXYACYLGLUTATHIONE HYDROLASE GLOB"/>
    <property type="match status" value="1"/>
</dbReference>
<evidence type="ECO:0000256" key="7">
    <source>
        <dbReference type="HAMAP-Rule" id="MF_01374"/>
    </source>
</evidence>
<evidence type="ECO:0000313" key="9">
    <source>
        <dbReference type="EMBL" id="CDQ11002.1"/>
    </source>
</evidence>
<evidence type="ECO:0000256" key="1">
    <source>
        <dbReference type="ARBA" id="ARBA00001623"/>
    </source>
</evidence>
<dbReference type="EMBL" id="LT841305">
    <property type="protein sequence ID" value="SMH65807.1"/>
    <property type="molecule type" value="Genomic_DNA"/>
</dbReference>
<dbReference type="Proteomes" id="UP000193925">
    <property type="component" value="Chromosome AFERRI"/>
</dbReference>